<feature type="signal peptide" evidence="1">
    <location>
        <begin position="1"/>
        <end position="19"/>
    </location>
</feature>
<dbReference type="AlphaFoldDB" id="A0A916NKS9"/>
<comment type="caution">
    <text evidence="2">The sequence shown here is derived from an EMBL/GenBank/DDBJ whole genome shotgun (WGS) entry which is preliminary data.</text>
</comment>
<dbReference type="EMBL" id="CAJRAF010000002">
    <property type="protein sequence ID" value="CAG4997425.1"/>
    <property type="molecule type" value="Genomic_DNA"/>
</dbReference>
<proteinExistence type="predicted"/>
<reference evidence="2" key="1">
    <citation type="submission" date="2021-04" db="EMBL/GenBank/DDBJ databases">
        <authorList>
            <person name="Rodrigo-Torres L."/>
            <person name="Arahal R. D."/>
            <person name="Lucena T."/>
        </authorList>
    </citation>
    <scope>NUCLEOTIDE SEQUENCE</scope>
    <source>
        <strain evidence="2">CECT 9275</strain>
    </source>
</reference>
<dbReference type="Proteomes" id="UP000680038">
    <property type="component" value="Unassembled WGS sequence"/>
</dbReference>
<sequence length="100" mass="11744">MKTIQILLLGLLCTTAVNAQDNFSADLKKLNSQIEAAHRSHKLSDNEYYKLKREQEVIKEAMRKYKADGYFSPEEKNRIYAKISRAKKRLARYKTNGERY</sequence>
<feature type="chain" id="PRO_5036688784" evidence="1">
    <location>
        <begin position="20"/>
        <end position="100"/>
    </location>
</feature>
<gene>
    <name evidence="2" type="ORF">DYBT9275_01772</name>
</gene>
<accession>A0A916NKS9</accession>
<organism evidence="2 3">
    <name type="scientific">Dyadobacter helix</name>
    <dbReference type="NCBI Taxonomy" id="2822344"/>
    <lineage>
        <taxon>Bacteria</taxon>
        <taxon>Pseudomonadati</taxon>
        <taxon>Bacteroidota</taxon>
        <taxon>Cytophagia</taxon>
        <taxon>Cytophagales</taxon>
        <taxon>Spirosomataceae</taxon>
        <taxon>Dyadobacter</taxon>
    </lineage>
</organism>
<keyword evidence="3" id="KW-1185">Reference proteome</keyword>
<protein>
    <submittedName>
        <fullName evidence="2">Uncharacterized protein</fullName>
    </submittedName>
</protein>
<evidence type="ECO:0000313" key="2">
    <source>
        <dbReference type="EMBL" id="CAG4997425.1"/>
    </source>
</evidence>
<evidence type="ECO:0000313" key="3">
    <source>
        <dbReference type="Proteomes" id="UP000680038"/>
    </source>
</evidence>
<evidence type="ECO:0000256" key="1">
    <source>
        <dbReference type="SAM" id="SignalP"/>
    </source>
</evidence>
<name>A0A916NKS9_9BACT</name>
<dbReference type="RefSeq" id="WP_215238476.1">
    <property type="nucleotide sequence ID" value="NZ_CAJRAF010000002.1"/>
</dbReference>
<keyword evidence="1" id="KW-0732">Signal</keyword>